<comment type="function">
    <text evidence="1">May be involved in the biogenesis of curli organelles.</text>
</comment>
<evidence type="ECO:0000313" key="12">
    <source>
        <dbReference type="Proteomes" id="UP000264605"/>
    </source>
</evidence>
<evidence type="ECO:0000256" key="9">
    <source>
        <dbReference type="SAM" id="SignalP"/>
    </source>
</evidence>
<dbReference type="RefSeq" id="WP_075594522.1">
    <property type="nucleotide sequence ID" value="NZ_CP032090.1"/>
</dbReference>
<feature type="domain" description="Peptidoglycan binding-like" evidence="10">
    <location>
        <begin position="303"/>
        <end position="356"/>
    </location>
</feature>
<keyword evidence="7" id="KW-0564">Palmitate</keyword>
<dbReference type="AlphaFoldDB" id="A0AAD0RWP9"/>
<comment type="similarity">
    <text evidence="2">Belongs to the CsgG family.</text>
</comment>
<proteinExistence type="inferred from homology"/>
<dbReference type="InterPro" id="IPR005534">
    <property type="entry name" value="Curli_assmbl/transp-comp_CsgG"/>
</dbReference>
<evidence type="ECO:0000256" key="2">
    <source>
        <dbReference type="ARBA" id="ARBA00008899"/>
    </source>
</evidence>
<dbReference type="Pfam" id="PF03783">
    <property type="entry name" value="CsgG"/>
    <property type="match status" value="1"/>
</dbReference>
<feature type="chain" id="PRO_5042212787" description="Curli production assembly/transport component CsgG" evidence="9">
    <location>
        <begin position="21"/>
        <end position="380"/>
    </location>
</feature>
<evidence type="ECO:0000313" key="11">
    <source>
        <dbReference type="EMBL" id="AXV64115.1"/>
    </source>
</evidence>
<evidence type="ECO:0000256" key="5">
    <source>
        <dbReference type="ARBA" id="ARBA00022729"/>
    </source>
</evidence>
<keyword evidence="6" id="KW-0472">Membrane</keyword>
<dbReference type="GeneID" id="99504194"/>
<dbReference type="PANTHER" id="PTHR41164:SF1">
    <property type="entry name" value="CURLI PRODUCTION ASSEMBLY_TRANSPORT COMPONENT CSGG"/>
    <property type="match status" value="1"/>
</dbReference>
<dbReference type="Gene3D" id="1.10.101.10">
    <property type="entry name" value="PGBD-like superfamily/PGBD"/>
    <property type="match status" value="1"/>
</dbReference>
<dbReference type="InterPro" id="IPR002477">
    <property type="entry name" value="Peptidoglycan-bd-like"/>
</dbReference>
<dbReference type="SUPFAM" id="SSF47090">
    <property type="entry name" value="PGBD-like"/>
    <property type="match status" value="1"/>
</dbReference>
<evidence type="ECO:0000259" key="10">
    <source>
        <dbReference type="Pfam" id="PF01471"/>
    </source>
</evidence>
<evidence type="ECO:0000256" key="6">
    <source>
        <dbReference type="ARBA" id="ARBA00023136"/>
    </source>
</evidence>
<evidence type="ECO:0000256" key="7">
    <source>
        <dbReference type="ARBA" id="ARBA00023139"/>
    </source>
</evidence>
<keyword evidence="8" id="KW-0449">Lipoprotein</keyword>
<dbReference type="PANTHER" id="PTHR41164">
    <property type="entry name" value="CURLI PRODUCTION ASSEMBLY/TRANSPORT COMPONENT CSGG"/>
    <property type="match status" value="1"/>
</dbReference>
<evidence type="ECO:0000256" key="4">
    <source>
        <dbReference type="ARBA" id="ARBA00022475"/>
    </source>
</evidence>
<evidence type="ECO:0000256" key="3">
    <source>
        <dbReference type="ARBA" id="ARBA00014028"/>
    </source>
</evidence>
<dbReference type="GO" id="GO:0030288">
    <property type="term" value="C:outer membrane-bounded periplasmic space"/>
    <property type="evidence" value="ECO:0007669"/>
    <property type="project" value="InterPro"/>
</dbReference>
<evidence type="ECO:0000256" key="1">
    <source>
        <dbReference type="ARBA" id="ARBA00003989"/>
    </source>
</evidence>
<dbReference type="Pfam" id="PF01471">
    <property type="entry name" value="PG_binding_1"/>
    <property type="match status" value="1"/>
</dbReference>
<dbReference type="InterPro" id="IPR036366">
    <property type="entry name" value="PGBDSf"/>
</dbReference>
<accession>A0AAD0RWP9</accession>
<dbReference type="InterPro" id="IPR036365">
    <property type="entry name" value="PGBD-like_sf"/>
</dbReference>
<name>A0AAD0RWP9_9GAMM</name>
<dbReference type="Proteomes" id="UP000264605">
    <property type="component" value="Chromosome"/>
</dbReference>
<dbReference type="KEGG" id="pdj:D0907_01910"/>
<sequence length="380" mass="40778">MFAKKYPIITVALLSAALCACQSTTTSTTNQNSPNVNEVAQQQYNGPKARIAVARFTDKSNDSRWWRKEIGEGMADQLTTALVSTNRFIVLERQALDAVLSEQDLAVSGRVSAASGAAYGEIEGAEIVVVAAVTEFDDDSSGASVGSGGFIGDVFSSVSAGFSGSHMAIDLRLIDTRTSRILAATSVEGGSKDFDFTSAATNFGGALVGGNLSGWSNTPKEKALREVIVKAVEFLESKVPSTYYRYNSDNTIATGHSAPAPLRVTAKATGAKTAVANTPSVTVPTHRMPHYEKMDLAMSRLNLVCLGYLKNQPHYEEFETEDVKYDRATVIALTEYQQENKLTVTGLADEKTKQSLDNTQCIAKTNKSGLESLGSMFKFN</sequence>
<organism evidence="11 12">
    <name type="scientific">Pseudoalteromonas lipolytica</name>
    <dbReference type="NCBI Taxonomy" id="570156"/>
    <lineage>
        <taxon>Bacteria</taxon>
        <taxon>Pseudomonadati</taxon>
        <taxon>Pseudomonadota</taxon>
        <taxon>Gammaproteobacteria</taxon>
        <taxon>Alteromonadales</taxon>
        <taxon>Pseudoalteromonadaceae</taxon>
        <taxon>Pseudoalteromonas</taxon>
    </lineage>
</organism>
<protein>
    <recommendedName>
        <fullName evidence="3">Curli production assembly/transport component CsgG</fullName>
    </recommendedName>
</protein>
<gene>
    <name evidence="11" type="ORF">D0907_01910</name>
</gene>
<dbReference type="EMBL" id="CP032090">
    <property type="protein sequence ID" value="AXV64115.1"/>
    <property type="molecule type" value="Genomic_DNA"/>
</dbReference>
<evidence type="ECO:0000256" key="8">
    <source>
        <dbReference type="ARBA" id="ARBA00023288"/>
    </source>
</evidence>
<keyword evidence="4" id="KW-1003">Cell membrane</keyword>
<keyword evidence="5 9" id="KW-0732">Signal</keyword>
<reference evidence="11 12" key="1">
    <citation type="submission" date="2018-08" db="EMBL/GenBank/DDBJ databases">
        <title>Draft genome sequence of Pseudoalteromonas donghaensis HJ51.</title>
        <authorList>
            <person name="Oh J."/>
            <person name="Roh D."/>
        </authorList>
    </citation>
    <scope>NUCLEOTIDE SEQUENCE [LARGE SCALE GENOMIC DNA]</scope>
    <source>
        <strain evidence="11 12">HJ51</strain>
    </source>
</reference>
<dbReference type="PROSITE" id="PS51257">
    <property type="entry name" value="PROKAR_LIPOPROTEIN"/>
    <property type="match status" value="1"/>
</dbReference>
<feature type="signal peptide" evidence="9">
    <location>
        <begin position="1"/>
        <end position="20"/>
    </location>
</feature>
<dbReference type="Gene3D" id="3.40.50.10610">
    <property type="entry name" value="ABC-type transport auxiliary lipoprotein component"/>
    <property type="match status" value="1"/>
</dbReference>